<feature type="transmembrane region" description="Helical" evidence="2">
    <location>
        <begin position="373"/>
        <end position="392"/>
    </location>
</feature>
<feature type="chain" id="PRO_5045674219" description="DUF11 domain-containing protein" evidence="3">
    <location>
        <begin position="21"/>
        <end position="402"/>
    </location>
</feature>
<keyword evidence="3" id="KW-0732">Signal</keyword>
<dbReference type="PANTHER" id="PTHR34819:SF3">
    <property type="entry name" value="CELL SURFACE PROTEIN"/>
    <property type="match status" value="1"/>
</dbReference>
<evidence type="ECO:0000256" key="3">
    <source>
        <dbReference type="SAM" id="SignalP"/>
    </source>
</evidence>
<dbReference type="EMBL" id="BAABDQ010000002">
    <property type="protein sequence ID" value="GAA3532729.1"/>
    <property type="molecule type" value="Genomic_DNA"/>
</dbReference>
<feature type="region of interest" description="Disordered" evidence="1">
    <location>
        <begin position="261"/>
        <end position="361"/>
    </location>
</feature>
<feature type="compositionally biased region" description="Pro residues" evidence="1">
    <location>
        <begin position="284"/>
        <end position="299"/>
    </location>
</feature>
<dbReference type="PANTHER" id="PTHR34819">
    <property type="entry name" value="LARGE CYSTEINE-RICH PERIPLASMIC PROTEIN OMCB"/>
    <property type="match status" value="1"/>
</dbReference>
<feature type="signal peptide" evidence="3">
    <location>
        <begin position="1"/>
        <end position="20"/>
    </location>
</feature>
<name>A0ABP6VEU1_9ACTN</name>
<proteinExistence type="predicted"/>
<evidence type="ECO:0000256" key="1">
    <source>
        <dbReference type="SAM" id="MobiDB-lite"/>
    </source>
</evidence>
<dbReference type="Gene3D" id="2.60.40.10">
    <property type="entry name" value="Immunoglobulins"/>
    <property type="match status" value="2"/>
</dbReference>
<evidence type="ECO:0000313" key="6">
    <source>
        <dbReference type="Proteomes" id="UP001500630"/>
    </source>
</evidence>
<evidence type="ECO:0000313" key="5">
    <source>
        <dbReference type="EMBL" id="GAA3532729.1"/>
    </source>
</evidence>
<evidence type="ECO:0000259" key="4">
    <source>
        <dbReference type="Pfam" id="PF01345"/>
    </source>
</evidence>
<dbReference type="InterPro" id="IPR047589">
    <property type="entry name" value="DUF11_rpt"/>
</dbReference>
<feature type="domain" description="DUF11" evidence="4">
    <location>
        <begin position="162"/>
        <end position="272"/>
    </location>
</feature>
<organism evidence="5 6">
    <name type="scientific">Nonomuraea rosea</name>
    <dbReference type="NCBI Taxonomy" id="638574"/>
    <lineage>
        <taxon>Bacteria</taxon>
        <taxon>Bacillati</taxon>
        <taxon>Actinomycetota</taxon>
        <taxon>Actinomycetes</taxon>
        <taxon>Streptosporangiales</taxon>
        <taxon>Streptosporangiaceae</taxon>
        <taxon>Nonomuraea</taxon>
    </lineage>
</organism>
<sequence length="402" mass="40800">MPKIAATIALAALSGCVAPAAGSVAARPVHDAVAPVPRSASLRIAKSVAPNPMIIGGESVYAVTVTNTGDQDAENVRITDVLDPDVTLVRIPAGCSSAGRSIACGGPGLTIGPGDSVTYRIPVTTDPALPDGTNVRTRAQVSASGVPEDATQLVSQTRTLTDAEITKTAPASVNPDGTITYILTVTNHGPSQAVDVTVQDETDGNRTTIIDRPAECPGGGLTLTCPLGTLAPAESRTFAFTVAPDVTGVIENCAAVYTGSREENTANNRSCAETAVEPVKPAQSPSPTPSPPTPTPTPSPTLTVTPTAPGTPAATPAESPVAAGPDESPEPGPQEGGTVEDAGPPPPRPEAGDEVAAPREDRDTLPMTGVSVWMLWLGVAVLLAVGLLVRYFSRREPTDGTP</sequence>
<protein>
    <recommendedName>
        <fullName evidence="4">DUF11 domain-containing protein</fullName>
    </recommendedName>
</protein>
<dbReference type="InterPro" id="IPR051172">
    <property type="entry name" value="Chlamydia_OmcB"/>
</dbReference>
<dbReference type="Pfam" id="PF01345">
    <property type="entry name" value="DUF11"/>
    <property type="match status" value="2"/>
</dbReference>
<keyword evidence="2" id="KW-0812">Transmembrane</keyword>
<feature type="compositionally biased region" description="Low complexity" evidence="1">
    <location>
        <begin position="300"/>
        <end position="320"/>
    </location>
</feature>
<feature type="domain" description="DUF11" evidence="4">
    <location>
        <begin position="42"/>
        <end position="144"/>
    </location>
</feature>
<accession>A0ABP6VEU1</accession>
<dbReference type="NCBIfam" id="TIGR01451">
    <property type="entry name" value="B_ant_repeat"/>
    <property type="match status" value="2"/>
</dbReference>
<reference evidence="6" key="1">
    <citation type="journal article" date="2019" name="Int. J. Syst. Evol. Microbiol.">
        <title>The Global Catalogue of Microorganisms (GCM) 10K type strain sequencing project: providing services to taxonomists for standard genome sequencing and annotation.</title>
        <authorList>
            <consortium name="The Broad Institute Genomics Platform"/>
            <consortium name="The Broad Institute Genome Sequencing Center for Infectious Disease"/>
            <person name="Wu L."/>
            <person name="Ma J."/>
        </authorList>
    </citation>
    <scope>NUCLEOTIDE SEQUENCE [LARGE SCALE GENOMIC DNA]</scope>
    <source>
        <strain evidence="6">JCM 17326</strain>
    </source>
</reference>
<gene>
    <name evidence="5" type="ORF">GCM10022419_009840</name>
</gene>
<comment type="caution">
    <text evidence="5">The sequence shown here is derived from an EMBL/GenBank/DDBJ whole genome shotgun (WGS) entry which is preliminary data.</text>
</comment>
<evidence type="ECO:0000256" key="2">
    <source>
        <dbReference type="SAM" id="Phobius"/>
    </source>
</evidence>
<dbReference type="InterPro" id="IPR013783">
    <property type="entry name" value="Ig-like_fold"/>
</dbReference>
<dbReference type="NCBIfam" id="TIGR01167">
    <property type="entry name" value="LPXTG_anchor"/>
    <property type="match status" value="1"/>
</dbReference>
<keyword evidence="6" id="KW-1185">Reference proteome</keyword>
<dbReference type="InterPro" id="IPR001434">
    <property type="entry name" value="OmcB-like_DUF11"/>
</dbReference>
<dbReference type="Proteomes" id="UP001500630">
    <property type="component" value="Unassembled WGS sequence"/>
</dbReference>
<keyword evidence="2" id="KW-0472">Membrane</keyword>
<dbReference type="PROSITE" id="PS51257">
    <property type="entry name" value="PROKAR_LIPOPROTEIN"/>
    <property type="match status" value="1"/>
</dbReference>
<keyword evidence="2" id="KW-1133">Transmembrane helix</keyword>